<evidence type="ECO:0000313" key="14">
    <source>
        <dbReference type="EMBL" id="KAG0311338.1"/>
    </source>
</evidence>
<dbReference type="PANTHER" id="PTHR47972:SF45">
    <property type="entry name" value="PROTEIN CLARET SEGREGATIONAL"/>
    <property type="match status" value="1"/>
</dbReference>
<keyword evidence="4" id="KW-0493">Microtubule</keyword>
<dbReference type="PROSITE" id="PS50067">
    <property type="entry name" value="KINESIN_MOTOR_2"/>
    <property type="match status" value="1"/>
</dbReference>
<dbReference type="FunFam" id="3.40.850.10:FF:000065">
    <property type="entry name" value="Kinesin-like protein"/>
    <property type="match status" value="1"/>
</dbReference>
<dbReference type="OrthoDB" id="2438412at2759"/>
<evidence type="ECO:0000256" key="1">
    <source>
        <dbReference type="ARBA" id="ARBA00004245"/>
    </source>
</evidence>
<evidence type="ECO:0000256" key="7">
    <source>
        <dbReference type="ARBA" id="ARBA00023054"/>
    </source>
</evidence>
<feature type="compositionally biased region" description="Polar residues" evidence="12">
    <location>
        <begin position="123"/>
        <end position="132"/>
    </location>
</feature>
<proteinExistence type="inferred from homology"/>
<keyword evidence="5 10" id="KW-0547">Nucleotide-binding</keyword>
<dbReference type="CDD" id="cd01366">
    <property type="entry name" value="KISc_C_terminal"/>
    <property type="match status" value="1"/>
</dbReference>
<feature type="compositionally biased region" description="Polar residues" evidence="12">
    <location>
        <begin position="853"/>
        <end position="862"/>
    </location>
</feature>
<dbReference type="GO" id="GO:0090307">
    <property type="term" value="P:mitotic spindle assembly"/>
    <property type="evidence" value="ECO:0007669"/>
    <property type="project" value="UniProtKB-ARBA"/>
</dbReference>
<reference evidence="14" key="1">
    <citation type="journal article" date="2020" name="Fungal Divers.">
        <title>Resolving the Mortierellaceae phylogeny through synthesis of multi-gene phylogenetics and phylogenomics.</title>
        <authorList>
            <person name="Vandepol N."/>
            <person name="Liber J."/>
            <person name="Desiro A."/>
            <person name="Na H."/>
            <person name="Kennedy M."/>
            <person name="Barry K."/>
            <person name="Grigoriev I.V."/>
            <person name="Miller A.N."/>
            <person name="O'Donnell K."/>
            <person name="Stajich J.E."/>
            <person name="Bonito G."/>
        </authorList>
    </citation>
    <scope>NUCLEOTIDE SEQUENCE</scope>
    <source>
        <strain evidence="14">NVP60</strain>
    </source>
</reference>
<evidence type="ECO:0000256" key="3">
    <source>
        <dbReference type="ARBA" id="ARBA00022490"/>
    </source>
</evidence>
<dbReference type="Gene3D" id="3.40.850.10">
    <property type="entry name" value="Kinesin motor domain"/>
    <property type="match status" value="1"/>
</dbReference>
<feature type="region of interest" description="Disordered" evidence="12">
    <location>
        <begin position="1305"/>
        <end position="1357"/>
    </location>
</feature>
<keyword evidence="15" id="KW-1185">Reference proteome</keyword>
<gene>
    <name evidence="14" type="primary">KAR3_2</name>
    <name evidence="14" type="ORF">BGZ97_011921</name>
</gene>
<evidence type="ECO:0000256" key="9">
    <source>
        <dbReference type="ARBA" id="ARBA00023212"/>
    </source>
</evidence>
<evidence type="ECO:0000256" key="5">
    <source>
        <dbReference type="ARBA" id="ARBA00022741"/>
    </source>
</evidence>
<organism evidence="14 15">
    <name type="scientific">Linnemannia gamsii</name>
    <dbReference type="NCBI Taxonomy" id="64522"/>
    <lineage>
        <taxon>Eukaryota</taxon>
        <taxon>Fungi</taxon>
        <taxon>Fungi incertae sedis</taxon>
        <taxon>Mucoromycota</taxon>
        <taxon>Mortierellomycotina</taxon>
        <taxon>Mortierellomycetes</taxon>
        <taxon>Mortierellales</taxon>
        <taxon>Mortierellaceae</taxon>
        <taxon>Linnemannia</taxon>
    </lineage>
</organism>
<name>A0A9P6R4Z7_9FUNG</name>
<feature type="compositionally biased region" description="Acidic residues" evidence="12">
    <location>
        <begin position="969"/>
        <end position="981"/>
    </location>
</feature>
<keyword evidence="7 11" id="KW-0175">Coiled coil</keyword>
<dbReference type="InterPro" id="IPR036961">
    <property type="entry name" value="Kinesin_motor_dom_sf"/>
</dbReference>
<feature type="compositionally biased region" description="Acidic residues" evidence="12">
    <location>
        <begin position="937"/>
        <end position="948"/>
    </location>
</feature>
<dbReference type="GO" id="GO:0007018">
    <property type="term" value="P:microtubule-based movement"/>
    <property type="evidence" value="ECO:0007669"/>
    <property type="project" value="InterPro"/>
</dbReference>
<dbReference type="InterPro" id="IPR001752">
    <property type="entry name" value="Kinesin_motor_dom"/>
</dbReference>
<evidence type="ECO:0000256" key="10">
    <source>
        <dbReference type="PROSITE-ProRule" id="PRU00283"/>
    </source>
</evidence>
<dbReference type="EMBL" id="JAAAIN010000726">
    <property type="protein sequence ID" value="KAG0311338.1"/>
    <property type="molecule type" value="Genomic_DNA"/>
</dbReference>
<evidence type="ECO:0000256" key="2">
    <source>
        <dbReference type="ARBA" id="ARBA00010899"/>
    </source>
</evidence>
<dbReference type="GO" id="GO:0005874">
    <property type="term" value="C:microtubule"/>
    <property type="evidence" value="ECO:0007669"/>
    <property type="project" value="UniProtKB-KW"/>
</dbReference>
<keyword evidence="9" id="KW-0206">Cytoskeleton</keyword>
<feature type="coiled-coil region" evidence="11">
    <location>
        <begin position="240"/>
        <end position="429"/>
    </location>
</feature>
<feature type="region of interest" description="Disordered" evidence="12">
    <location>
        <begin position="74"/>
        <end position="211"/>
    </location>
</feature>
<evidence type="ECO:0000259" key="13">
    <source>
        <dbReference type="PROSITE" id="PS50067"/>
    </source>
</evidence>
<dbReference type="Pfam" id="PF00225">
    <property type="entry name" value="Kinesin"/>
    <property type="match status" value="1"/>
</dbReference>
<evidence type="ECO:0000256" key="12">
    <source>
        <dbReference type="SAM" id="MobiDB-lite"/>
    </source>
</evidence>
<feature type="compositionally biased region" description="Acidic residues" evidence="12">
    <location>
        <begin position="884"/>
        <end position="901"/>
    </location>
</feature>
<dbReference type="InterPro" id="IPR027417">
    <property type="entry name" value="P-loop_NTPase"/>
</dbReference>
<dbReference type="GO" id="GO:0003777">
    <property type="term" value="F:microtubule motor activity"/>
    <property type="evidence" value="ECO:0007669"/>
    <property type="project" value="InterPro"/>
</dbReference>
<evidence type="ECO:0000256" key="6">
    <source>
        <dbReference type="ARBA" id="ARBA00022840"/>
    </source>
</evidence>
<feature type="compositionally biased region" description="Basic and acidic residues" evidence="12">
    <location>
        <begin position="1346"/>
        <end position="1357"/>
    </location>
</feature>
<feature type="compositionally biased region" description="Acidic residues" evidence="12">
    <location>
        <begin position="864"/>
        <end position="877"/>
    </location>
</feature>
<accession>A0A9P6R4Z7</accession>
<feature type="compositionally biased region" description="Polar residues" evidence="12">
    <location>
        <begin position="182"/>
        <end position="197"/>
    </location>
</feature>
<comment type="similarity">
    <text evidence="2">Belongs to the TRAFAC class myosin-kinesin ATPase superfamily. Kinesin family. KIN-14 subfamily.</text>
</comment>
<feature type="compositionally biased region" description="Polar residues" evidence="12">
    <location>
        <begin position="94"/>
        <end position="104"/>
    </location>
</feature>
<feature type="compositionally biased region" description="Low complexity" evidence="12">
    <location>
        <begin position="959"/>
        <end position="968"/>
    </location>
</feature>
<feature type="compositionally biased region" description="Polar residues" evidence="12">
    <location>
        <begin position="74"/>
        <end position="86"/>
    </location>
</feature>
<evidence type="ECO:0000256" key="4">
    <source>
        <dbReference type="ARBA" id="ARBA00022701"/>
    </source>
</evidence>
<protein>
    <submittedName>
        <fullName evidence="14">Kinesin-like nuclear fusion protein</fullName>
    </submittedName>
</protein>
<feature type="compositionally biased region" description="Low complexity" evidence="12">
    <location>
        <begin position="133"/>
        <end position="153"/>
    </location>
</feature>
<dbReference type="GO" id="GO:0008017">
    <property type="term" value="F:microtubule binding"/>
    <property type="evidence" value="ECO:0007669"/>
    <property type="project" value="InterPro"/>
</dbReference>
<keyword evidence="3" id="KW-0963">Cytoplasm</keyword>
<dbReference type="SUPFAM" id="SSF52540">
    <property type="entry name" value="P-loop containing nucleoside triphosphate hydrolases"/>
    <property type="match status" value="1"/>
</dbReference>
<comment type="caution">
    <text evidence="14">The sequence shown here is derived from an EMBL/GenBank/DDBJ whole genome shotgun (WGS) entry which is preliminary data.</text>
</comment>
<feature type="binding site" evidence="10">
    <location>
        <begin position="544"/>
        <end position="551"/>
    </location>
    <ligand>
        <name>ATP</name>
        <dbReference type="ChEBI" id="CHEBI:30616"/>
    </ligand>
</feature>
<feature type="compositionally biased region" description="Low complexity" evidence="12">
    <location>
        <begin position="1331"/>
        <end position="1345"/>
    </location>
</feature>
<dbReference type="PANTHER" id="PTHR47972">
    <property type="entry name" value="KINESIN-LIKE PROTEIN KLP-3"/>
    <property type="match status" value="1"/>
</dbReference>
<dbReference type="Proteomes" id="UP000823405">
    <property type="component" value="Unassembled WGS sequence"/>
</dbReference>
<keyword evidence="8 10" id="KW-0505">Motor protein</keyword>
<comment type="subcellular location">
    <subcellularLocation>
        <location evidence="1">Cytoplasm</location>
        <location evidence="1">Cytoskeleton</location>
    </subcellularLocation>
</comment>
<feature type="compositionally biased region" description="Polar residues" evidence="12">
    <location>
        <begin position="1"/>
        <end position="12"/>
    </location>
</feature>
<feature type="region of interest" description="Disordered" evidence="12">
    <location>
        <begin position="1"/>
        <end position="23"/>
    </location>
</feature>
<evidence type="ECO:0000256" key="11">
    <source>
        <dbReference type="SAM" id="Coils"/>
    </source>
</evidence>
<dbReference type="InterPro" id="IPR027640">
    <property type="entry name" value="Kinesin-like_fam"/>
</dbReference>
<dbReference type="SMART" id="SM00129">
    <property type="entry name" value="KISc"/>
    <property type="match status" value="1"/>
</dbReference>
<feature type="compositionally biased region" description="Low complexity" evidence="12">
    <location>
        <begin position="14"/>
        <end position="23"/>
    </location>
</feature>
<evidence type="ECO:0000256" key="8">
    <source>
        <dbReference type="ARBA" id="ARBA00023175"/>
    </source>
</evidence>
<dbReference type="InterPro" id="IPR019821">
    <property type="entry name" value="Kinesin_motor_CS"/>
</dbReference>
<dbReference type="PRINTS" id="PR00380">
    <property type="entry name" value="KINESINHEAVY"/>
</dbReference>
<dbReference type="PROSITE" id="PS00411">
    <property type="entry name" value="KINESIN_MOTOR_1"/>
    <property type="match status" value="1"/>
</dbReference>
<keyword evidence="6 10" id="KW-0067">ATP-binding</keyword>
<sequence length="1509" mass="164688">MEQLNRSISKLKQPTKISSTASPSSTIATALAVAAAMGANENTATNNNILSSTTVTTAVTAGLKRKADDTLSTKNTRILSANNSKPTPAVNRGPLSTATNNRVNTAGPAKPSPATSKKEALTWTGQRGMSANTTTTSYSTTTRRTPTGTAAPTNSTFSRARPIATPASARAREPSARGNNAPRPSQSARATSSTSDPHASEGAPAVGTEGSGLAVVTPAAVGLSQLKKKKRPAWDTKGRLEDMEELTAALKEQLQTSSSNMKDLSSKLDSSKDQIAQLESFRQNLESKVAIKENENRTILQQMQHAEQDLETTKRRHEEESRSMDIQHSICMGQLKKKQAQLKQDMELAQAKLDSTNSRIENQIQENNSLRTTISAQSANCHALESDNRALKLMSERADNTLEEREEAIRMLQRKIAETQAQVESLDQHLRDGEAIRRQLHNTYQELKGNIRVFCRVRPVTSSVSASQNETATASFTYPGVEGREIELANATETVTKSSVAVTYPFTFDRVFEPSSTQEAVFNEISQLVQSALDGYNVCIFAYGQTGSGKTHTMEGPLSATAESMGMIPRSVQQIYESSKALEDKGWTYQIEGQYVEIYNETVNDLLGNNGLAGGKKHEIRHGKNGKTTITDITTVVLTSPEKVALLLKKAAQNRSVGSTQMNERSSRSHSVFTLRLTGKNSITDECHEGVLNLIDLAGSERLSQSGATGDRLKETQAINRSLSALGDVIAAIANPEPNNFVPYRNSKLTYLLQNSLGGNSKTLMFVNVSPLKSNFNESLCSLRFAAKVNSCTIGTATKRAKGSDPENHFGLDPYSIDYSRLTLRQLKGLIQNTLLDTSDDLLDPTRPIRPKSASSTQSQFQVDELDDEDGEDEDENNSSIDNHDDDDDDEGGGEELDGGEGDSQSSPEYDGEEEDNGGSPPPPAAAPEDKVVDESLPSEEEDTEQIDETGSSDSETVETQPQQPQQDEPLDGEQDDSAGDQQELELENKPLEEGDHTAAGDNNNSPLLSLWENTLQEFDVNKVLPPSDSYLVFIPSGETIEAQFFSLLTSLWIAKHSNRTLIIPPPMMAPPSLYHLHPIFAGIKGRKRQRWSTLFDLRFISNLQRTVLIDTTRPVLQTPFTAEMAQEEENPTNATQAVPYRAPVTSDEEDDVTVTPAGSTVPVTIKCHGPPTSGSWKALDFAGRHFLNRYNLMAEFEILGDPYWSLKPEAISRHWRATTTKATKGAPGEDRHRQFICISGAELVGSENAAIEEMIWQDIGLHIPFSNAIRDQGRQSVAQVLRAVERKDRSNGYIGVHIDKLPSREFCRPGGPRYEQQHSETSDSTVASPQGQDQGSQQQQQQQQHQEDQGTAEDRRDEVNGNVVAAVAGSPSITSSSTSMVPSQCLWTVDLIAKRIALLQQTESSGIGTSRPPRPVIVTTTETDPELLSKMDQQTGWFRVGAEDEGNGLFDTTVEDLGGYGSAAVRTFVMSNSAVFVGSRASALAMHAAFRIKNEGRAKLVPPRWELY</sequence>
<feature type="region of interest" description="Disordered" evidence="12">
    <location>
        <begin position="839"/>
        <end position="981"/>
    </location>
</feature>
<dbReference type="GO" id="GO:0005524">
    <property type="term" value="F:ATP binding"/>
    <property type="evidence" value="ECO:0007669"/>
    <property type="project" value="UniProtKB-UniRule"/>
</dbReference>
<feature type="domain" description="Kinesin motor" evidence="13">
    <location>
        <begin position="450"/>
        <end position="792"/>
    </location>
</feature>
<evidence type="ECO:0000313" key="15">
    <source>
        <dbReference type="Proteomes" id="UP000823405"/>
    </source>
</evidence>